<dbReference type="InterPro" id="IPR027417">
    <property type="entry name" value="P-loop_NTPase"/>
</dbReference>
<keyword evidence="2" id="KW-0547">Nucleotide-binding</keyword>
<dbReference type="Pfam" id="PF13401">
    <property type="entry name" value="AAA_22"/>
    <property type="match status" value="1"/>
</dbReference>
<proteinExistence type="predicted"/>
<accession>A0A4Y9T2E8</accession>
<keyword evidence="2" id="KW-0067">ATP-binding</keyword>
<keyword evidence="3" id="KW-1185">Reference proteome</keyword>
<evidence type="ECO:0000259" key="1">
    <source>
        <dbReference type="Pfam" id="PF13401"/>
    </source>
</evidence>
<dbReference type="RefSeq" id="WP_135190116.1">
    <property type="nucleotide sequence ID" value="NZ_SPUM01000081.1"/>
</dbReference>
<dbReference type="OrthoDB" id="8903747at2"/>
<gene>
    <name evidence="2" type="ORF">E4O92_12575</name>
</gene>
<dbReference type="GO" id="GO:0016887">
    <property type="term" value="F:ATP hydrolysis activity"/>
    <property type="evidence" value="ECO:0007669"/>
    <property type="project" value="InterPro"/>
</dbReference>
<dbReference type="EMBL" id="SPUM01000081">
    <property type="protein sequence ID" value="TFW31776.1"/>
    <property type="molecule type" value="Genomic_DNA"/>
</dbReference>
<name>A0A4Y9T2E8_9BURK</name>
<dbReference type="SUPFAM" id="SSF52540">
    <property type="entry name" value="P-loop containing nucleoside triphosphate hydrolases"/>
    <property type="match status" value="1"/>
</dbReference>
<organism evidence="2 3">
    <name type="scientific">Massilia horti</name>
    <dbReference type="NCBI Taxonomy" id="2562153"/>
    <lineage>
        <taxon>Bacteria</taxon>
        <taxon>Pseudomonadati</taxon>
        <taxon>Pseudomonadota</taxon>
        <taxon>Betaproteobacteria</taxon>
        <taxon>Burkholderiales</taxon>
        <taxon>Oxalobacteraceae</taxon>
        <taxon>Telluria group</taxon>
        <taxon>Massilia</taxon>
    </lineage>
</organism>
<protein>
    <submittedName>
        <fullName evidence="2">ATP-binding protein</fullName>
    </submittedName>
</protein>
<evidence type="ECO:0000313" key="3">
    <source>
        <dbReference type="Proteomes" id="UP000297258"/>
    </source>
</evidence>
<reference evidence="2 3" key="1">
    <citation type="submission" date="2019-03" db="EMBL/GenBank/DDBJ databases">
        <title>Draft genome of Massilia hortus sp. nov., a novel bacterial species of the Oxalobacteraceae family.</title>
        <authorList>
            <person name="Peta V."/>
            <person name="Raths R."/>
            <person name="Bucking H."/>
        </authorList>
    </citation>
    <scope>NUCLEOTIDE SEQUENCE [LARGE SCALE GENOMIC DNA]</scope>
    <source>
        <strain evidence="2 3">ONC3</strain>
    </source>
</reference>
<sequence length="333" mass="37103">MSIHAASPLPKPSAAILDLLDRPMLTPPICVAYPHILKAVTLHDTAVSFVAPSGFGKTSAIEVLTDQLSANLPSAPVLRTIAKNHDRFSEAKFFAEMLEGCTCALAPRGQAGALRNRLIRFFWELVESKGSDRIALFVDEAQSWTQPEFNCLRDISKDLILLADVHLIVILFGGPDLAKTRDALLNHESTEQIGQFLGEQNKLQGIASEIDLMQTIRCYDNIHAPLDQADISVKSHSEAFMPVAFADGWRLESEAPILWERFQTVATRHGGVREIGMKWIASTVRNFLIRQHEWDRTGFRGDPEAWEEAILESGFPQTIGYLHGRRVRQAAKL</sequence>
<dbReference type="GO" id="GO:0005524">
    <property type="term" value="F:ATP binding"/>
    <property type="evidence" value="ECO:0007669"/>
    <property type="project" value="UniProtKB-KW"/>
</dbReference>
<dbReference type="Proteomes" id="UP000297258">
    <property type="component" value="Unassembled WGS sequence"/>
</dbReference>
<comment type="caution">
    <text evidence="2">The sequence shown here is derived from an EMBL/GenBank/DDBJ whole genome shotgun (WGS) entry which is preliminary data.</text>
</comment>
<dbReference type="AlphaFoldDB" id="A0A4Y9T2E8"/>
<feature type="domain" description="ORC1/DEAH AAA+ ATPase" evidence="1">
    <location>
        <begin position="45"/>
        <end position="179"/>
    </location>
</feature>
<dbReference type="InterPro" id="IPR049945">
    <property type="entry name" value="AAA_22"/>
</dbReference>
<evidence type="ECO:0000313" key="2">
    <source>
        <dbReference type="EMBL" id="TFW31776.1"/>
    </source>
</evidence>